<evidence type="ECO:0000313" key="12">
    <source>
        <dbReference type="EMBL" id="CAG8959419.1"/>
    </source>
</evidence>
<dbReference type="GO" id="GO:0032049">
    <property type="term" value="P:cardiolipin biosynthetic process"/>
    <property type="evidence" value="ECO:0007669"/>
    <property type="project" value="TreeGrafter"/>
</dbReference>
<keyword evidence="7" id="KW-0472">Membrane</keyword>
<evidence type="ECO:0000256" key="6">
    <source>
        <dbReference type="ARBA" id="ARBA00023098"/>
    </source>
</evidence>
<name>A0A9N9PMA9_9HELO</name>
<dbReference type="InterPro" id="IPR043130">
    <property type="entry name" value="CDP-OH_PTrfase_TM_dom"/>
</dbReference>
<evidence type="ECO:0000256" key="2">
    <source>
        <dbReference type="ARBA" id="ARBA00022516"/>
    </source>
</evidence>
<comment type="similarity">
    <text evidence="10">Belongs to the CDP-alcohol phosphatidyltransferase class-I family.</text>
</comment>
<keyword evidence="6" id="KW-0443">Lipid metabolism</keyword>
<evidence type="ECO:0000256" key="9">
    <source>
        <dbReference type="ARBA" id="ARBA00023264"/>
    </source>
</evidence>
<keyword evidence="13" id="KW-1185">Reference proteome</keyword>
<comment type="caution">
    <text evidence="12">The sequence shown here is derived from an EMBL/GenBank/DDBJ whole genome shotgun (WGS) entry which is preliminary data.</text>
</comment>
<feature type="compositionally biased region" description="Basic and acidic residues" evidence="11">
    <location>
        <begin position="449"/>
        <end position="460"/>
    </location>
</feature>
<dbReference type="GO" id="GO:0005739">
    <property type="term" value="C:mitochondrion"/>
    <property type="evidence" value="ECO:0007669"/>
    <property type="project" value="TreeGrafter"/>
</dbReference>
<sequence>MTSTNMVHPHALLEYPSDKRHHKSHGHWPGITLPVHQSHWDFQGPTGSFKLQASYSSSGRIIYGAPRLADAALSDPFAKCDDDGDGSVHDNSIHLESLLLQLDKGYLDERPSIVFGQGERNLVFYESREDRSHPKLLLFYTNIKEHRLRFLKLGNHDFETRSEDGEREGPFAFRPLDVWGKRMGTGMNELRGFTSSRFTTHLWMIDFVSNGKTRNLTPEPSPPKKKKPLLKALKALTPHENIYTVPNILTATRLIAAPVVGYLVLHDQHAWAVGLFAYAGITDLVDGWIARKWNLQTVVGTVIDPMADKTLMTILTVCLAIKGALPVWLAVIILGRDVALAISAIYFRWISLPPPKTFSRYWDFSLPSAEVHPTTISKYNTALQLGLIGATTAMPLVGATMWGVEVAPIMTGMQYLVATTTIWSGLSYIYTKDAVKILSQDNAPSSSAEDSKGKKGDSER</sequence>
<evidence type="ECO:0000256" key="5">
    <source>
        <dbReference type="ARBA" id="ARBA00022989"/>
    </source>
</evidence>
<keyword evidence="5" id="KW-1133">Transmembrane helix</keyword>
<reference evidence="12" key="1">
    <citation type="submission" date="2021-07" db="EMBL/GenBank/DDBJ databases">
        <authorList>
            <person name="Durling M."/>
        </authorList>
    </citation>
    <scope>NUCLEOTIDE SEQUENCE</scope>
</reference>
<keyword evidence="9" id="KW-1208">Phospholipid metabolism</keyword>
<evidence type="ECO:0000256" key="4">
    <source>
        <dbReference type="ARBA" id="ARBA00022692"/>
    </source>
</evidence>
<evidence type="ECO:0000256" key="1">
    <source>
        <dbReference type="ARBA" id="ARBA00004141"/>
    </source>
</evidence>
<keyword evidence="2" id="KW-0444">Lipid biosynthesis</keyword>
<keyword evidence="4" id="KW-0812">Transmembrane</keyword>
<protein>
    <submittedName>
        <fullName evidence="12">Uncharacterized protein</fullName>
    </submittedName>
</protein>
<evidence type="ECO:0000256" key="7">
    <source>
        <dbReference type="ARBA" id="ARBA00023136"/>
    </source>
</evidence>
<dbReference type="PANTHER" id="PTHR14269">
    <property type="entry name" value="CDP-DIACYLGLYCEROL--GLYCEROL-3-PHOSPHATE 3-PHOSPHATIDYLTRANSFERASE-RELATED"/>
    <property type="match status" value="1"/>
</dbReference>
<dbReference type="PROSITE" id="PS00379">
    <property type="entry name" value="CDP_ALCOHOL_P_TRANSF"/>
    <property type="match status" value="1"/>
</dbReference>
<dbReference type="InterPro" id="IPR000462">
    <property type="entry name" value="CDP-OH_P_trans"/>
</dbReference>
<accession>A0A9N9PMA9</accession>
<evidence type="ECO:0000313" key="13">
    <source>
        <dbReference type="Proteomes" id="UP000696280"/>
    </source>
</evidence>
<dbReference type="Pfam" id="PF01066">
    <property type="entry name" value="CDP-OH_P_transf"/>
    <property type="match status" value="1"/>
</dbReference>
<evidence type="ECO:0000256" key="8">
    <source>
        <dbReference type="ARBA" id="ARBA00023209"/>
    </source>
</evidence>
<dbReference type="PANTHER" id="PTHR14269:SF60">
    <property type="entry name" value="CARDIOLIPIN SYNTHASE (CMP-FORMING)"/>
    <property type="match status" value="1"/>
</dbReference>
<comment type="subcellular location">
    <subcellularLocation>
        <location evidence="1">Membrane</location>
        <topology evidence="1">Multi-pass membrane protein</topology>
    </subcellularLocation>
</comment>
<evidence type="ECO:0000256" key="3">
    <source>
        <dbReference type="ARBA" id="ARBA00022679"/>
    </source>
</evidence>
<dbReference type="AlphaFoldDB" id="A0A9N9PMA9"/>
<evidence type="ECO:0000256" key="11">
    <source>
        <dbReference type="SAM" id="MobiDB-lite"/>
    </source>
</evidence>
<keyword evidence="8" id="KW-0594">Phospholipid biosynthesis</keyword>
<organism evidence="12 13">
    <name type="scientific">Hymenoscyphus fraxineus</name>
    <dbReference type="NCBI Taxonomy" id="746836"/>
    <lineage>
        <taxon>Eukaryota</taxon>
        <taxon>Fungi</taxon>
        <taxon>Dikarya</taxon>
        <taxon>Ascomycota</taxon>
        <taxon>Pezizomycotina</taxon>
        <taxon>Leotiomycetes</taxon>
        <taxon>Helotiales</taxon>
        <taxon>Helotiaceae</taxon>
        <taxon>Hymenoscyphus</taxon>
    </lineage>
</organism>
<proteinExistence type="inferred from homology"/>
<dbReference type="InterPro" id="IPR050324">
    <property type="entry name" value="CDP-alcohol_PTase-I"/>
</dbReference>
<feature type="region of interest" description="Disordered" evidence="11">
    <location>
        <begin position="441"/>
        <end position="460"/>
    </location>
</feature>
<dbReference type="EMBL" id="CAJVRL010000092">
    <property type="protein sequence ID" value="CAG8959419.1"/>
    <property type="molecule type" value="Genomic_DNA"/>
</dbReference>
<evidence type="ECO:0000256" key="10">
    <source>
        <dbReference type="RuleBase" id="RU003750"/>
    </source>
</evidence>
<dbReference type="InterPro" id="IPR048254">
    <property type="entry name" value="CDP_ALCOHOL_P_TRANSF_CS"/>
</dbReference>
<dbReference type="GO" id="GO:0043337">
    <property type="term" value="F:cardiolipin synthase (CMP-forming)"/>
    <property type="evidence" value="ECO:0007669"/>
    <property type="project" value="TreeGrafter"/>
</dbReference>
<dbReference type="Gene3D" id="1.20.120.1760">
    <property type="match status" value="1"/>
</dbReference>
<keyword evidence="3 10" id="KW-0808">Transferase</keyword>
<dbReference type="GO" id="GO:0016020">
    <property type="term" value="C:membrane"/>
    <property type="evidence" value="ECO:0007669"/>
    <property type="project" value="UniProtKB-SubCell"/>
</dbReference>
<dbReference type="Proteomes" id="UP000696280">
    <property type="component" value="Unassembled WGS sequence"/>
</dbReference>
<dbReference type="OrthoDB" id="10020554at2759"/>
<gene>
    <name evidence="12" type="ORF">HYFRA_00001317</name>
</gene>
<dbReference type="FunFam" id="1.20.120.1760:FF:000017">
    <property type="entry name" value="Phosphatidyl synthase"/>
    <property type="match status" value="1"/>
</dbReference>